<accession>A0A1I3N713</accession>
<comment type="similarity">
    <text evidence="1">Belongs to the leucine-binding protein family.</text>
</comment>
<dbReference type="RefSeq" id="WP_093886985.1">
    <property type="nucleotide sequence ID" value="NZ_FOQY01000006.1"/>
</dbReference>
<name>A0A1I3N713_9ACTN</name>
<organism evidence="4 5">
    <name type="scientific">Streptosporangium canum</name>
    <dbReference type="NCBI Taxonomy" id="324952"/>
    <lineage>
        <taxon>Bacteria</taxon>
        <taxon>Bacillati</taxon>
        <taxon>Actinomycetota</taxon>
        <taxon>Actinomycetes</taxon>
        <taxon>Streptosporangiales</taxon>
        <taxon>Streptosporangiaceae</taxon>
        <taxon>Streptosporangium</taxon>
    </lineage>
</organism>
<dbReference type="EMBL" id="FOQY01000006">
    <property type="protein sequence ID" value="SFJ05007.1"/>
    <property type="molecule type" value="Genomic_DNA"/>
</dbReference>
<evidence type="ECO:0000313" key="4">
    <source>
        <dbReference type="EMBL" id="SFJ05007.1"/>
    </source>
</evidence>
<dbReference type="Gene3D" id="3.40.50.2300">
    <property type="match status" value="2"/>
</dbReference>
<evidence type="ECO:0000256" key="2">
    <source>
        <dbReference type="ARBA" id="ARBA00022729"/>
    </source>
</evidence>
<gene>
    <name evidence="4" type="ORF">SAMN05216275_106131</name>
</gene>
<keyword evidence="5" id="KW-1185">Reference proteome</keyword>
<dbReference type="AlphaFoldDB" id="A0A1I3N713"/>
<reference evidence="5" key="1">
    <citation type="submission" date="2016-10" db="EMBL/GenBank/DDBJ databases">
        <authorList>
            <person name="Varghese N."/>
            <person name="Submissions S."/>
        </authorList>
    </citation>
    <scope>NUCLEOTIDE SEQUENCE [LARGE SCALE GENOMIC DNA]</scope>
    <source>
        <strain evidence="5">CGMCC 4.2126</strain>
    </source>
</reference>
<dbReference type="PANTHER" id="PTHR47235">
    <property type="entry name" value="BLR6548 PROTEIN"/>
    <property type="match status" value="1"/>
</dbReference>
<evidence type="ECO:0000313" key="5">
    <source>
        <dbReference type="Proteomes" id="UP000199111"/>
    </source>
</evidence>
<protein>
    <submittedName>
        <fullName evidence="4">Amino acid/amide ABC transporter substrate-binding protein, HAAT family</fullName>
    </submittedName>
</protein>
<dbReference type="InterPro" id="IPR028081">
    <property type="entry name" value="Leu-bd"/>
</dbReference>
<dbReference type="GeneID" id="96298076"/>
<proteinExistence type="inferred from homology"/>
<dbReference type="SUPFAM" id="SSF53822">
    <property type="entry name" value="Periplasmic binding protein-like I"/>
    <property type="match status" value="1"/>
</dbReference>
<sequence length="448" mass="45657">MTPPLPSPLPLPEGGGLPLPAPRRGGIAAIPARRIAVLAVLALAVASCASGKATGGAGASPAVGGDGVKTGPGVTADTITVGLMTDLTGPYASFGKSLTQAQQLYFEQVNAGGGVCGRKVEAVVRDHGYDAQKAVAAYTEIAPKSVAIAHFIGSPMVMALKQRIEADELLTIPMAWATGLLGSKPIQVTATTYDIDMINGVDFLVKEKGIKSGDKIGHLYFEGDYGESALNGSKYAAGKLGLTLVEQKIKATDQDMSAQVAAFKAEGVKAVLVSVGPKQSASLVGVSLAKGMDVPFVGSNSAYSPQLLPTPAGPALLKDFYVMTGGAPISAPLPAMKKLAADYAAKYPGQTIDSGVATGYSAAAIVSDALRKACEGKDLSRAAVVAAHRGQSSWGGDYGTVMDFSMFDKPASRASFVVKPDKAALGGAVVFKEAAISDLAKDYPVPVG</sequence>
<dbReference type="Proteomes" id="UP000199111">
    <property type="component" value="Unassembled WGS sequence"/>
</dbReference>
<evidence type="ECO:0000256" key="1">
    <source>
        <dbReference type="ARBA" id="ARBA00010062"/>
    </source>
</evidence>
<dbReference type="Pfam" id="PF13458">
    <property type="entry name" value="Peripla_BP_6"/>
    <property type="match status" value="1"/>
</dbReference>
<dbReference type="InterPro" id="IPR028082">
    <property type="entry name" value="Peripla_BP_I"/>
</dbReference>
<dbReference type="PANTHER" id="PTHR47235:SF1">
    <property type="entry name" value="BLR6548 PROTEIN"/>
    <property type="match status" value="1"/>
</dbReference>
<evidence type="ECO:0000259" key="3">
    <source>
        <dbReference type="Pfam" id="PF13458"/>
    </source>
</evidence>
<keyword evidence="2" id="KW-0732">Signal</keyword>
<feature type="domain" description="Leucine-binding protein" evidence="3">
    <location>
        <begin position="78"/>
        <end position="421"/>
    </location>
</feature>